<dbReference type="RefSeq" id="WP_285575524.1">
    <property type="nucleotide sequence ID" value="NZ_BSDE01000004.1"/>
</dbReference>
<feature type="signal peptide" evidence="1">
    <location>
        <begin position="1"/>
        <end position="17"/>
    </location>
</feature>
<organism evidence="2 3">
    <name type="scientific">Geothrix limicola</name>
    <dbReference type="NCBI Taxonomy" id="2927978"/>
    <lineage>
        <taxon>Bacteria</taxon>
        <taxon>Pseudomonadati</taxon>
        <taxon>Acidobacteriota</taxon>
        <taxon>Holophagae</taxon>
        <taxon>Holophagales</taxon>
        <taxon>Holophagaceae</taxon>
        <taxon>Geothrix</taxon>
    </lineage>
</organism>
<evidence type="ECO:0008006" key="4">
    <source>
        <dbReference type="Google" id="ProtNLM"/>
    </source>
</evidence>
<keyword evidence="3" id="KW-1185">Reference proteome</keyword>
<protein>
    <recommendedName>
        <fullName evidence="4">Outer membrane protein beta-barrel domain-containing protein</fullName>
    </recommendedName>
</protein>
<feature type="chain" id="PRO_5046182487" description="Outer membrane protein beta-barrel domain-containing protein" evidence="1">
    <location>
        <begin position="18"/>
        <end position="264"/>
    </location>
</feature>
<evidence type="ECO:0000313" key="3">
    <source>
        <dbReference type="Proteomes" id="UP001165069"/>
    </source>
</evidence>
<dbReference type="Proteomes" id="UP001165069">
    <property type="component" value="Unassembled WGS sequence"/>
</dbReference>
<accession>A0ABQ5QHR2</accession>
<reference evidence="2 3" key="1">
    <citation type="journal article" date="2023" name="Antonie Van Leeuwenhoek">
        <title>Mesoterricola silvestris gen. nov., sp. nov., Mesoterricola sediminis sp. nov., Geothrix oryzae sp. nov., Geothrix edaphica sp. nov., Geothrix rubra sp. nov., and Geothrix limicola sp. nov., six novel members of Acidobacteriota isolated from soils.</title>
        <authorList>
            <person name="Itoh H."/>
            <person name="Sugisawa Y."/>
            <person name="Mise K."/>
            <person name="Xu Z."/>
            <person name="Kuniyasu M."/>
            <person name="Ushijima N."/>
            <person name="Kawano K."/>
            <person name="Kobayashi E."/>
            <person name="Shiratori Y."/>
            <person name="Masuda Y."/>
            <person name="Senoo K."/>
        </authorList>
    </citation>
    <scope>NUCLEOTIDE SEQUENCE [LARGE SCALE GENOMIC DNA]</scope>
    <source>
        <strain evidence="2 3">Red804</strain>
    </source>
</reference>
<evidence type="ECO:0000256" key="1">
    <source>
        <dbReference type="SAM" id="SignalP"/>
    </source>
</evidence>
<evidence type="ECO:0000313" key="2">
    <source>
        <dbReference type="EMBL" id="GLH73871.1"/>
    </source>
</evidence>
<name>A0ABQ5QHR2_9BACT</name>
<comment type="caution">
    <text evidence="2">The sequence shown here is derived from an EMBL/GenBank/DDBJ whole genome shotgun (WGS) entry which is preliminary data.</text>
</comment>
<gene>
    <name evidence="2" type="ORF">GETHLI_23730</name>
</gene>
<sequence length="264" mass="28442">MRILPLALALCATSAFAQLGAPNPVSNGFQRTWTFGAQSYGPTLTGHFEGSQDGKPIFLDLDGDLGLGRDKTTPGLFLDYQGPRFAFQVSSGSADYKGDRTVTRTVTLNGTSYTAGTRVLSHVKLASVDGVWTIKFVRDTDTWLGLDLGVQAWTLDMDASSADPALPMAASTRVTAPIPQIGLSGGSRGFNGAVESKAYFHYLGYKQAKYTLFGVDLRVFPVNWFGLRAFYEGGSFKVPKGSIKDDLDFQLDRKGVGLGAVVRF</sequence>
<keyword evidence="1" id="KW-0732">Signal</keyword>
<dbReference type="EMBL" id="BSDE01000004">
    <property type="protein sequence ID" value="GLH73871.1"/>
    <property type="molecule type" value="Genomic_DNA"/>
</dbReference>
<proteinExistence type="predicted"/>